<dbReference type="RefSeq" id="WP_226589696.1">
    <property type="nucleotide sequence ID" value="NZ_BLAY01000159.1"/>
</dbReference>
<feature type="transmembrane region" description="Helical" evidence="9">
    <location>
        <begin position="33"/>
        <end position="50"/>
    </location>
</feature>
<evidence type="ECO:0000256" key="4">
    <source>
        <dbReference type="ARBA" id="ARBA00022692"/>
    </source>
</evidence>
<reference evidence="10" key="1">
    <citation type="submission" date="2019-10" db="EMBL/GenBank/DDBJ databases">
        <title>Draft genome sequece of Microseira wollei NIES-4236.</title>
        <authorList>
            <person name="Yamaguchi H."/>
            <person name="Suzuki S."/>
            <person name="Kawachi M."/>
        </authorList>
    </citation>
    <scope>NUCLEOTIDE SEQUENCE</scope>
    <source>
        <strain evidence="10">NIES-4236</strain>
    </source>
</reference>
<evidence type="ECO:0000256" key="5">
    <source>
        <dbReference type="ARBA" id="ARBA00022970"/>
    </source>
</evidence>
<feature type="transmembrane region" description="Helical" evidence="9">
    <location>
        <begin position="138"/>
        <end position="155"/>
    </location>
</feature>
<evidence type="ECO:0000313" key="11">
    <source>
        <dbReference type="Proteomes" id="UP001050975"/>
    </source>
</evidence>
<dbReference type="GO" id="GO:0005886">
    <property type="term" value="C:plasma membrane"/>
    <property type="evidence" value="ECO:0007669"/>
    <property type="project" value="UniProtKB-SubCell"/>
</dbReference>
<dbReference type="GO" id="GO:0006865">
    <property type="term" value="P:amino acid transport"/>
    <property type="evidence" value="ECO:0007669"/>
    <property type="project" value="UniProtKB-KW"/>
</dbReference>
<name>A0AAV3XI94_9CYAN</name>
<comment type="subcellular location">
    <subcellularLocation>
        <location evidence="1">Cell membrane</location>
        <topology evidence="1">Multi-pass membrane protein</topology>
    </subcellularLocation>
</comment>
<feature type="transmembrane region" description="Helical" evidence="9">
    <location>
        <begin position="258"/>
        <end position="274"/>
    </location>
</feature>
<feature type="transmembrane region" description="Helical" evidence="9">
    <location>
        <begin position="187"/>
        <end position="205"/>
    </location>
</feature>
<dbReference type="InterPro" id="IPR001851">
    <property type="entry name" value="ABC_transp_permease"/>
</dbReference>
<feature type="transmembrane region" description="Helical" evidence="9">
    <location>
        <begin position="6"/>
        <end position="26"/>
    </location>
</feature>
<evidence type="ECO:0000256" key="2">
    <source>
        <dbReference type="ARBA" id="ARBA00022448"/>
    </source>
</evidence>
<feature type="transmembrane region" description="Helical" evidence="9">
    <location>
        <begin position="211"/>
        <end position="228"/>
    </location>
</feature>
<protein>
    <submittedName>
        <fullName evidence="10">Inner-membrane translocator</fullName>
    </submittedName>
</protein>
<keyword evidence="7 9" id="KW-0472">Membrane</keyword>
<evidence type="ECO:0000256" key="6">
    <source>
        <dbReference type="ARBA" id="ARBA00022989"/>
    </source>
</evidence>
<evidence type="ECO:0000256" key="1">
    <source>
        <dbReference type="ARBA" id="ARBA00004651"/>
    </source>
</evidence>
<evidence type="ECO:0000256" key="7">
    <source>
        <dbReference type="ARBA" id="ARBA00023136"/>
    </source>
</evidence>
<dbReference type="AlphaFoldDB" id="A0AAV3XI94"/>
<keyword evidence="2" id="KW-0813">Transport</keyword>
<comment type="caution">
    <text evidence="10">The sequence shown here is derived from an EMBL/GenBank/DDBJ whole genome shotgun (WGS) entry which is preliminary data.</text>
</comment>
<evidence type="ECO:0000313" key="10">
    <source>
        <dbReference type="EMBL" id="GET42338.1"/>
    </source>
</evidence>
<feature type="transmembrane region" description="Helical" evidence="9">
    <location>
        <begin position="233"/>
        <end position="252"/>
    </location>
</feature>
<dbReference type="GO" id="GO:0022857">
    <property type="term" value="F:transmembrane transporter activity"/>
    <property type="evidence" value="ECO:0007669"/>
    <property type="project" value="InterPro"/>
</dbReference>
<dbReference type="PANTHER" id="PTHR11795">
    <property type="entry name" value="BRANCHED-CHAIN AMINO ACID TRANSPORT SYSTEM PERMEASE PROTEIN LIVH"/>
    <property type="match status" value="1"/>
</dbReference>
<evidence type="ECO:0000256" key="8">
    <source>
        <dbReference type="ARBA" id="ARBA00037998"/>
    </source>
</evidence>
<proteinExistence type="inferred from homology"/>
<keyword evidence="5" id="KW-0029">Amino-acid transport</keyword>
<sequence length="292" mass="31948">MQIIANGLIAGLTIVVLALAFVVVYLPTRVFHLALGGVYAIVPFIAWSCLPAGWPWYWAIIVAIITGVLISLACEWLNHAPLELKQASWGAHLVSSLGIYIIIVQIVALIWGQESKFLRTGIDRVTTIGNIRLTQTQIVGAVVCVGAIAIFYLWLKWSNLGLQFRAMADNPKQFALQGYNILQLRRIAFGISGFLGAIASLLVAYDVGFDPNTGLVAVLLAVVAALIGGRQSFWGPLIGGILLGIIRSQAVWLLDARWQDAITFMILAIFLYLRPNGILGQKSRLESEIRNR</sequence>
<dbReference type="EMBL" id="BLAY01000159">
    <property type="protein sequence ID" value="GET42338.1"/>
    <property type="molecule type" value="Genomic_DNA"/>
</dbReference>
<dbReference type="Proteomes" id="UP001050975">
    <property type="component" value="Unassembled WGS sequence"/>
</dbReference>
<dbReference type="InterPro" id="IPR052157">
    <property type="entry name" value="BCAA_transport_permease"/>
</dbReference>
<dbReference type="PANTHER" id="PTHR11795:SF445">
    <property type="entry name" value="AMINO ACID ABC TRANSPORTER PERMEASE PROTEIN"/>
    <property type="match status" value="1"/>
</dbReference>
<evidence type="ECO:0000256" key="9">
    <source>
        <dbReference type="SAM" id="Phobius"/>
    </source>
</evidence>
<gene>
    <name evidence="10" type="ORF">MiSe_71540</name>
</gene>
<keyword evidence="11" id="KW-1185">Reference proteome</keyword>
<keyword evidence="4 9" id="KW-0812">Transmembrane</keyword>
<accession>A0AAV3XI94</accession>
<dbReference type="CDD" id="cd06582">
    <property type="entry name" value="TM_PBP1_LivH_like"/>
    <property type="match status" value="1"/>
</dbReference>
<organism evidence="10 11">
    <name type="scientific">Microseira wollei NIES-4236</name>
    <dbReference type="NCBI Taxonomy" id="2530354"/>
    <lineage>
        <taxon>Bacteria</taxon>
        <taxon>Bacillati</taxon>
        <taxon>Cyanobacteriota</taxon>
        <taxon>Cyanophyceae</taxon>
        <taxon>Oscillatoriophycideae</taxon>
        <taxon>Aerosakkonematales</taxon>
        <taxon>Aerosakkonemataceae</taxon>
        <taxon>Microseira</taxon>
    </lineage>
</organism>
<keyword evidence="6 9" id="KW-1133">Transmembrane helix</keyword>
<feature type="transmembrane region" description="Helical" evidence="9">
    <location>
        <begin position="89"/>
        <end position="111"/>
    </location>
</feature>
<feature type="transmembrane region" description="Helical" evidence="9">
    <location>
        <begin position="56"/>
        <end position="77"/>
    </location>
</feature>
<dbReference type="Pfam" id="PF02653">
    <property type="entry name" value="BPD_transp_2"/>
    <property type="match status" value="1"/>
</dbReference>
<evidence type="ECO:0000256" key="3">
    <source>
        <dbReference type="ARBA" id="ARBA00022475"/>
    </source>
</evidence>
<keyword evidence="3" id="KW-1003">Cell membrane</keyword>
<comment type="similarity">
    <text evidence="8">Belongs to the binding-protein-dependent transport system permease family. LivHM subfamily.</text>
</comment>